<keyword evidence="1" id="KW-0472">Membrane</keyword>
<dbReference type="EMBL" id="BMEO01000002">
    <property type="protein sequence ID" value="GGF88710.1"/>
    <property type="molecule type" value="Genomic_DNA"/>
</dbReference>
<dbReference type="InterPro" id="IPR011042">
    <property type="entry name" value="6-blade_b-propeller_TolB-like"/>
</dbReference>
<feature type="chain" id="PRO_5037780413" evidence="2">
    <location>
        <begin position="19"/>
        <end position="308"/>
    </location>
</feature>
<protein>
    <submittedName>
        <fullName evidence="3">Uncharacterized protein</fullName>
    </submittedName>
</protein>
<gene>
    <name evidence="3" type="ORF">GCM10011365_07350</name>
</gene>
<sequence length="308" mass="32235">MKKFLILFSLLFCAPLFAQTDDPNNTAFNPAAANRGGGVGTFIGSITSPPTGVTGALPVGLEHNGSGDLLVTEISNNEYFSQSTAGPLVTGPINVAANNANPIGITTDGSTLYLTDTAASDVDLFDLAGNYLSSFDVSTETTFPEGITYAAPLNNLFVVDGAGGNKVSEYDLSGNLINNYPINGSSQDGIAFDEQRCVFWIYDSGTDLVRSYDSSFTEIENFPGTGANGFSDGEGVGVIGNSLYVMAIASNEIVEFDISLAQPAANAATLCARGTGPAQMVPVNNFYVLALLSLLLMVFGAFTARRFQ</sequence>
<evidence type="ECO:0000256" key="2">
    <source>
        <dbReference type="SAM" id="SignalP"/>
    </source>
</evidence>
<reference evidence="3" key="2">
    <citation type="submission" date="2020-09" db="EMBL/GenBank/DDBJ databases">
        <authorList>
            <person name="Sun Q."/>
            <person name="Zhou Y."/>
        </authorList>
    </citation>
    <scope>NUCLEOTIDE SEQUENCE</scope>
    <source>
        <strain evidence="3">CGMCC 1.12181</strain>
    </source>
</reference>
<reference evidence="3" key="1">
    <citation type="journal article" date="2014" name="Int. J. Syst. Evol. Microbiol.">
        <title>Complete genome sequence of Corynebacterium casei LMG S-19264T (=DSM 44701T), isolated from a smear-ripened cheese.</title>
        <authorList>
            <consortium name="US DOE Joint Genome Institute (JGI-PGF)"/>
            <person name="Walter F."/>
            <person name="Albersmeier A."/>
            <person name="Kalinowski J."/>
            <person name="Ruckert C."/>
        </authorList>
    </citation>
    <scope>NUCLEOTIDE SEQUENCE</scope>
    <source>
        <strain evidence="3">CGMCC 1.12181</strain>
    </source>
</reference>
<dbReference type="AlphaFoldDB" id="A0A917FKV9"/>
<feature type="transmembrane region" description="Helical" evidence="1">
    <location>
        <begin position="286"/>
        <end position="304"/>
    </location>
</feature>
<comment type="caution">
    <text evidence="3">The sequence shown here is derived from an EMBL/GenBank/DDBJ whole genome shotgun (WGS) entry which is preliminary data.</text>
</comment>
<evidence type="ECO:0000313" key="4">
    <source>
        <dbReference type="Proteomes" id="UP000605253"/>
    </source>
</evidence>
<keyword evidence="1" id="KW-0812">Transmembrane</keyword>
<proteinExistence type="predicted"/>
<evidence type="ECO:0000256" key="1">
    <source>
        <dbReference type="SAM" id="Phobius"/>
    </source>
</evidence>
<dbReference type="SUPFAM" id="SSF63825">
    <property type="entry name" value="YWTD domain"/>
    <property type="match status" value="1"/>
</dbReference>
<organism evidence="3 4">
    <name type="scientific">Marinicella pacifica</name>
    <dbReference type="NCBI Taxonomy" id="1171543"/>
    <lineage>
        <taxon>Bacteria</taxon>
        <taxon>Pseudomonadati</taxon>
        <taxon>Pseudomonadota</taxon>
        <taxon>Gammaproteobacteria</taxon>
        <taxon>Lysobacterales</taxon>
        <taxon>Marinicellaceae</taxon>
        <taxon>Marinicella</taxon>
    </lineage>
</organism>
<keyword evidence="1" id="KW-1133">Transmembrane helix</keyword>
<dbReference type="RefSeq" id="WP_188364321.1">
    <property type="nucleotide sequence ID" value="NZ_BAABJF010000032.1"/>
</dbReference>
<name>A0A917FKV9_9GAMM</name>
<keyword evidence="4" id="KW-1185">Reference proteome</keyword>
<accession>A0A917FKV9</accession>
<dbReference type="Gene3D" id="2.120.10.30">
    <property type="entry name" value="TolB, C-terminal domain"/>
    <property type="match status" value="1"/>
</dbReference>
<keyword evidence="2" id="KW-0732">Signal</keyword>
<dbReference type="Proteomes" id="UP000605253">
    <property type="component" value="Unassembled WGS sequence"/>
</dbReference>
<evidence type="ECO:0000313" key="3">
    <source>
        <dbReference type="EMBL" id="GGF88710.1"/>
    </source>
</evidence>
<feature type="signal peptide" evidence="2">
    <location>
        <begin position="1"/>
        <end position="18"/>
    </location>
</feature>